<evidence type="ECO:0000313" key="1">
    <source>
        <dbReference type="EMBL" id="BAN34176.1"/>
    </source>
</evidence>
<dbReference type="KEGG" id="sdr:SCD_n00327"/>
<dbReference type="OrthoDB" id="8553796at2"/>
<name>S6AEH3_SULDS</name>
<protein>
    <submittedName>
        <fullName evidence="1">Uncharacterized protein</fullName>
    </submittedName>
</protein>
<gene>
    <name evidence="1" type="ORF">SCD_n00327</name>
</gene>
<dbReference type="RefSeq" id="WP_009206879.1">
    <property type="nucleotide sequence ID" value="NC_022357.1"/>
</dbReference>
<organism evidence="1 2">
    <name type="scientific">Sulfuricella denitrificans (strain DSM 22764 / NBRC 105220 / skB26)</name>
    <dbReference type="NCBI Taxonomy" id="1163617"/>
    <lineage>
        <taxon>Bacteria</taxon>
        <taxon>Pseudomonadati</taxon>
        <taxon>Pseudomonadota</taxon>
        <taxon>Betaproteobacteria</taxon>
        <taxon>Nitrosomonadales</taxon>
        <taxon>Sulfuricellaceae</taxon>
        <taxon>Sulfuricella</taxon>
    </lineage>
</organism>
<reference evidence="1 2" key="1">
    <citation type="journal article" date="2012" name="Appl. Environ. Microbiol.">
        <title>Draft genome sequence of a psychrotolerant sulfur-oxidizing bacterium, Sulfuricella denitrificans skB26, and proteomic insights into cold adaptation.</title>
        <authorList>
            <person name="Watanabe T."/>
            <person name="Kojima H."/>
            <person name="Fukui M."/>
        </authorList>
    </citation>
    <scope>NUCLEOTIDE SEQUENCE [LARGE SCALE GENOMIC DNA]</scope>
    <source>
        <strain evidence="2">skB26</strain>
    </source>
</reference>
<dbReference type="Proteomes" id="UP000015559">
    <property type="component" value="Chromosome"/>
</dbReference>
<proteinExistence type="predicted"/>
<dbReference type="eggNOG" id="ENOG5031015">
    <property type="taxonomic scope" value="Bacteria"/>
</dbReference>
<dbReference type="AlphaFoldDB" id="S6AEH3"/>
<keyword evidence="2" id="KW-1185">Reference proteome</keyword>
<accession>S6AEH3</accession>
<dbReference type="HOGENOM" id="CLU_037739_0_0_4"/>
<dbReference type="STRING" id="1163617.SCD_n00327"/>
<evidence type="ECO:0000313" key="2">
    <source>
        <dbReference type="Proteomes" id="UP000015559"/>
    </source>
</evidence>
<sequence>MFDLLKFFHRKEAGLLEGVLGAGAWPSEQNSQNECDFLKALVDALTAFGAKGAPYSRERLKTLMRLDECSQGLQHSLGRKYLEGADESALETAAGLSVQMANSYRGLCREIVAGRDGGGGRKYLPLVVARTLNHLGAAVKWGYFRQEKVPSAMWERLHKFYLLAESAGFAGAQIRLASGRLTTCADEYVHILLLDMVRPTSLKPFQIGLVAGWLEEWAPLVRLEKSCDTGSHMHCVDLMSGSAAKRLVEGMNGDNLRCWGMADLYVHIRKLRFELAQGDAVDRLQVEGVPATMQDYKLLLDYLSKHWIRPKNARNQERIASGSKVVEMACGVEAVRTCLHSGAAGKSRDEECALIEHWAVENESGSGYGLLEGKPPEKPEFGKLVCVKQAGDTGKWEVGVVRWKKESSGPPALGIEKLSEDPKHVELCLADKAGNMRIRAVFLPKWYDREVDSSLILQAPDYAANSLLDMYYRNNVFRIRLTEVVDVTEEWVRVKFDLQGRRTGKMV</sequence>
<dbReference type="EMBL" id="AP013066">
    <property type="protein sequence ID" value="BAN34176.1"/>
    <property type="molecule type" value="Genomic_DNA"/>
</dbReference>